<proteinExistence type="predicted"/>
<evidence type="ECO:0000313" key="2">
    <source>
        <dbReference type="Proteomes" id="UP001527181"/>
    </source>
</evidence>
<reference evidence="1 2" key="1">
    <citation type="submission" date="2022-05" db="EMBL/GenBank/DDBJ databases">
        <title>Genome Sequencing of Bee-Associated Microbes.</title>
        <authorList>
            <person name="Dunlap C."/>
        </authorList>
    </citation>
    <scope>NUCLEOTIDE SEQUENCE [LARGE SCALE GENOMIC DNA]</scope>
    <source>
        <strain evidence="1 2">NRRL B-04010</strain>
    </source>
</reference>
<dbReference type="RefSeq" id="WP_268599314.1">
    <property type="nucleotide sequence ID" value="NZ_JAMDNP010000087.1"/>
</dbReference>
<gene>
    <name evidence="1" type="ORF">M5X12_27915</name>
</gene>
<name>A0ABT4H5R1_PAEAL</name>
<comment type="caution">
    <text evidence="1">The sequence shown here is derived from an EMBL/GenBank/DDBJ whole genome shotgun (WGS) entry which is preliminary data.</text>
</comment>
<sequence>MACVCPPGTSYSTAVERFSACYPEYCVDGGRTYDMVMKVEKEMTCYKDPNNFSKFRCEQKAGCCA</sequence>
<protein>
    <submittedName>
        <fullName evidence="1">Uncharacterized protein</fullName>
    </submittedName>
</protein>
<keyword evidence="2" id="KW-1185">Reference proteome</keyword>
<organism evidence="1 2">
    <name type="scientific">Paenibacillus alvei</name>
    <name type="common">Bacillus alvei</name>
    <dbReference type="NCBI Taxonomy" id="44250"/>
    <lineage>
        <taxon>Bacteria</taxon>
        <taxon>Bacillati</taxon>
        <taxon>Bacillota</taxon>
        <taxon>Bacilli</taxon>
        <taxon>Bacillales</taxon>
        <taxon>Paenibacillaceae</taxon>
        <taxon>Paenibacillus</taxon>
    </lineage>
</organism>
<dbReference type="EMBL" id="JAMDNP010000087">
    <property type="protein sequence ID" value="MCY9764327.1"/>
    <property type="molecule type" value="Genomic_DNA"/>
</dbReference>
<accession>A0ABT4H5R1</accession>
<dbReference type="Proteomes" id="UP001527181">
    <property type="component" value="Unassembled WGS sequence"/>
</dbReference>
<evidence type="ECO:0000313" key="1">
    <source>
        <dbReference type="EMBL" id="MCY9764327.1"/>
    </source>
</evidence>